<comment type="subcellular location">
    <subcellularLocation>
        <location evidence="1">Membrane</location>
        <topology evidence="1">Single-pass membrane protein</topology>
    </subcellularLocation>
</comment>
<evidence type="ECO:0000313" key="8">
    <source>
        <dbReference type="Proteomes" id="UP000095280"/>
    </source>
</evidence>
<evidence type="ECO:0000313" key="9">
    <source>
        <dbReference type="WBParaSite" id="maker-uti_cns_0010706-snap-gene-0.5-mRNA-1"/>
    </source>
</evidence>
<dbReference type="PANTHER" id="PTHR24269">
    <property type="entry name" value="KREMEN PROTEIN"/>
    <property type="match status" value="1"/>
</dbReference>
<keyword evidence="4" id="KW-1133">Transmembrane helix</keyword>
<organism evidence="8 9">
    <name type="scientific">Macrostomum lignano</name>
    <dbReference type="NCBI Taxonomy" id="282301"/>
    <lineage>
        <taxon>Eukaryota</taxon>
        <taxon>Metazoa</taxon>
        <taxon>Spiralia</taxon>
        <taxon>Lophotrochozoa</taxon>
        <taxon>Platyhelminthes</taxon>
        <taxon>Rhabditophora</taxon>
        <taxon>Macrostomorpha</taxon>
        <taxon>Macrostomida</taxon>
        <taxon>Macrostomidae</taxon>
        <taxon>Macrostomum</taxon>
    </lineage>
</organism>
<dbReference type="WBParaSite" id="maker-uti_cns_0010706-snap-gene-0.5-mRNA-1">
    <property type="protein sequence ID" value="maker-uti_cns_0010706-snap-gene-0.5-mRNA-1"/>
    <property type="gene ID" value="maker-uti_cns_0010706-snap-gene-0.5"/>
</dbReference>
<keyword evidence="8" id="KW-1185">Reference proteome</keyword>
<evidence type="ECO:0000256" key="6">
    <source>
        <dbReference type="ARBA" id="ARBA00023180"/>
    </source>
</evidence>
<evidence type="ECO:0000256" key="4">
    <source>
        <dbReference type="ARBA" id="ARBA00022989"/>
    </source>
</evidence>
<dbReference type="SMART" id="SM00321">
    <property type="entry name" value="WSC"/>
    <property type="match status" value="1"/>
</dbReference>
<evidence type="ECO:0000256" key="3">
    <source>
        <dbReference type="ARBA" id="ARBA00022729"/>
    </source>
</evidence>
<name>A0A1I8I836_9PLAT</name>
<dbReference type="InterPro" id="IPR051836">
    <property type="entry name" value="Kremen_rcpt"/>
</dbReference>
<keyword evidence="3" id="KW-0732">Signal</keyword>
<feature type="domain" description="WSC" evidence="7">
    <location>
        <begin position="1"/>
        <end position="72"/>
    </location>
</feature>
<evidence type="ECO:0000256" key="2">
    <source>
        <dbReference type="ARBA" id="ARBA00022692"/>
    </source>
</evidence>
<dbReference type="PANTHER" id="PTHR24269:SF16">
    <property type="entry name" value="PROTEIN SLG1"/>
    <property type="match status" value="1"/>
</dbReference>
<evidence type="ECO:0000256" key="5">
    <source>
        <dbReference type="ARBA" id="ARBA00023136"/>
    </source>
</evidence>
<dbReference type="AlphaFoldDB" id="A0A1I8I836"/>
<keyword evidence="5" id="KW-0472">Membrane</keyword>
<dbReference type="InterPro" id="IPR002889">
    <property type="entry name" value="WSC_carb-bd"/>
</dbReference>
<protein>
    <submittedName>
        <fullName evidence="9">WSC domain-containing protein</fullName>
    </submittedName>
</protein>
<keyword evidence="2" id="KW-0812">Transmembrane</keyword>
<keyword evidence="6" id="KW-0325">Glycoprotein</keyword>
<evidence type="ECO:0000256" key="1">
    <source>
        <dbReference type="ARBA" id="ARBA00004167"/>
    </source>
</evidence>
<accession>A0A1I8I836</accession>
<sequence>MYSPDMTLGVCSNFCSLFGFPYFGVQVGKQCFCGSSYGLHGQLSDSKCNSQCKGNPEQICGGFTINSVFALHYPKSNAYTVLKDITVTSAVDSSWPAAAQSDADCLLQCSAKANCSAAVFSKQLLACRLLPFAFPPASLTGPEWAVFIKT</sequence>
<dbReference type="GO" id="GO:0005886">
    <property type="term" value="C:plasma membrane"/>
    <property type="evidence" value="ECO:0007669"/>
    <property type="project" value="TreeGrafter"/>
</dbReference>
<proteinExistence type="predicted"/>
<evidence type="ECO:0000259" key="7">
    <source>
        <dbReference type="PROSITE" id="PS51212"/>
    </source>
</evidence>
<dbReference type="Pfam" id="PF01822">
    <property type="entry name" value="WSC"/>
    <property type="match status" value="1"/>
</dbReference>
<reference evidence="9" key="1">
    <citation type="submission" date="2016-11" db="UniProtKB">
        <authorList>
            <consortium name="WormBaseParasite"/>
        </authorList>
    </citation>
    <scope>IDENTIFICATION</scope>
</reference>
<dbReference type="PROSITE" id="PS51212">
    <property type="entry name" value="WSC"/>
    <property type="match status" value="1"/>
</dbReference>
<dbReference type="Proteomes" id="UP000095280">
    <property type="component" value="Unplaced"/>
</dbReference>